<evidence type="ECO:0000256" key="8">
    <source>
        <dbReference type="SAM" id="Phobius"/>
    </source>
</evidence>
<comment type="subcellular location">
    <subcellularLocation>
        <location evidence="1">Cell membrane</location>
        <topology evidence="1">Multi-pass membrane protein</topology>
    </subcellularLocation>
</comment>
<accession>A0A7K1S6V4</accession>
<evidence type="ECO:0000313" key="10">
    <source>
        <dbReference type="Proteomes" id="UP000436006"/>
    </source>
</evidence>
<feature type="transmembrane region" description="Helical" evidence="8">
    <location>
        <begin position="307"/>
        <end position="322"/>
    </location>
</feature>
<dbReference type="GO" id="GO:0016746">
    <property type="term" value="F:acyltransferase activity"/>
    <property type="evidence" value="ECO:0007669"/>
    <property type="project" value="UniProtKB-KW"/>
</dbReference>
<sequence length="484" mass="56841">MLFNSLHFAIFFICITTAYYFLPHRYRWLLLLIGSCYFYMAFVPIYIFILGFTIIVDYISGIYIEKTKGSTRKIFLISSLLANISILAVFKYYNFFNDSFNEILKHINYTTPLPPLTILLPIGLSFHTFQAMSYTIEVYRGNQQAEKHFGIYALYVMFYPQLVAGPIERPQNILSQFYEKHEFKAKNLSEGLKLITWGLFKKVVIADRLAIIVNNVYNDPSQFEGLPLIFATILFAFQIYCDFSGYSDIALGTARVMGFRLMKNFDSPYFSRSISEFWKRWHISLSTWFRDYLYIPLGGNRVTQSRWYFNLFITFLVSGLWHGANWTYVIWGSLNGFYLILENITKPLRNRFYGLINFSTKSKLSSILGLLSTFFLTCFAWIFFRAKTVQDALYIVSHLFSNFSASIKQLKPGALGSTQYDYIVSMMSIIILLSVERIQNEHLCDRWLFQQPYLVRMLLYSSLIIFILLFGMFDVQEQFIYFQF</sequence>
<evidence type="ECO:0000256" key="4">
    <source>
        <dbReference type="ARBA" id="ARBA00022692"/>
    </source>
</evidence>
<dbReference type="Pfam" id="PF03062">
    <property type="entry name" value="MBOAT"/>
    <property type="match status" value="1"/>
</dbReference>
<organism evidence="9 10">
    <name type="scientific">Spirosoma arboris</name>
    <dbReference type="NCBI Taxonomy" id="2682092"/>
    <lineage>
        <taxon>Bacteria</taxon>
        <taxon>Pseudomonadati</taxon>
        <taxon>Bacteroidota</taxon>
        <taxon>Cytophagia</taxon>
        <taxon>Cytophagales</taxon>
        <taxon>Cytophagaceae</taxon>
        <taxon>Spirosoma</taxon>
    </lineage>
</organism>
<comment type="similarity">
    <text evidence="2 7">Belongs to the membrane-bound acyltransferase family.</text>
</comment>
<protein>
    <submittedName>
        <fullName evidence="9">MBOAT family protein</fullName>
    </submittedName>
</protein>
<feature type="transmembrane region" description="Helical" evidence="8">
    <location>
        <begin position="74"/>
        <end position="93"/>
    </location>
</feature>
<evidence type="ECO:0000256" key="3">
    <source>
        <dbReference type="ARBA" id="ARBA00022475"/>
    </source>
</evidence>
<dbReference type="AlphaFoldDB" id="A0A7K1S6V4"/>
<keyword evidence="6 7" id="KW-0472">Membrane</keyword>
<feature type="transmembrane region" description="Helical" evidence="8">
    <location>
        <begin position="366"/>
        <end position="384"/>
    </location>
</feature>
<dbReference type="PANTHER" id="PTHR13285">
    <property type="entry name" value="ACYLTRANSFERASE"/>
    <property type="match status" value="1"/>
</dbReference>
<keyword evidence="5 8" id="KW-1133">Transmembrane helix</keyword>
<dbReference type="PIRSF" id="PIRSF500217">
    <property type="entry name" value="AlgI"/>
    <property type="match status" value="1"/>
</dbReference>
<dbReference type="PIRSF" id="PIRSF016636">
    <property type="entry name" value="AlgI_DltB"/>
    <property type="match status" value="1"/>
</dbReference>
<comment type="caution">
    <text evidence="9">The sequence shown here is derived from an EMBL/GenBank/DDBJ whole genome shotgun (WGS) entry which is preliminary data.</text>
</comment>
<keyword evidence="7" id="KW-0808">Transferase</keyword>
<dbReference type="InterPro" id="IPR004299">
    <property type="entry name" value="MBOAT_fam"/>
</dbReference>
<dbReference type="Proteomes" id="UP000436006">
    <property type="component" value="Unassembled WGS sequence"/>
</dbReference>
<reference evidence="9 10" key="1">
    <citation type="submission" date="2019-12" db="EMBL/GenBank/DDBJ databases">
        <title>Spirosoma sp. HMF4905 genome sequencing and assembly.</title>
        <authorList>
            <person name="Kang H."/>
            <person name="Cha I."/>
            <person name="Kim H."/>
            <person name="Joh K."/>
        </authorList>
    </citation>
    <scope>NUCLEOTIDE SEQUENCE [LARGE SCALE GENOMIC DNA]</scope>
    <source>
        <strain evidence="9 10">HMF4905</strain>
    </source>
</reference>
<feature type="transmembrane region" description="Helical" evidence="8">
    <location>
        <begin position="29"/>
        <end position="54"/>
    </location>
</feature>
<gene>
    <name evidence="9" type="ORF">GO755_05930</name>
</gene>
<evidence type="ECO:0000256" key="1">
    <source>
        <dbReference type="ARBA" id="ARBA00004651"/>
    </source>
</evidence>
<keyword evidence="3 7" id="KW-1003">Cell membrane</keyword>
<feature type="transmembrane region" description="Helical" evidence="8">
    <location>
        <begin position="6"/>
        <end position="22"/>
    </location>
</feature>
<dbReference type="EMBL" id="WPIN01000002">
    <property type="protein sequence ID" value="MVM29563.1"/>
    <property type="molecule type" value="Genomic_DNA"/>
</dbReference>
<keyword evidence="4 8" id="KW-0812">Transmembrane</keyword>
<evidence type="ECO:0000256" key="5">
    <source>
        <dbReference type="ARBA" id="ARBA00022989"/>
    </source>
</evidence>
<evidence type="ECO:0000256" key="6">
    <source>
        <dbReference type="ARBA" id="ARBA00023136"/>
    </source>
</evidence>
<dbReference type="InterPro" id="IPR051085">
    <property type="entry name" value="MB_O-acyltransferase"/>
</dbReference>
<evidence type="ECO:0000256" key="7">
    <source>
        <dbReference type="PIRNR" id="PIRNR016636"/>
    </source>
</evidence>
<dbReference type="GO" id="GO:0042121">
    <property type="term" value="P:alginic acid biosynthetic process"/>
    <property type="evidence" value="ECO:0007669"/>
    <property type="project" value="InterPro"/>
</dbReference>
<keyword evidence="7" id="KW-0012">Acyltransferase</keyword>
<evidence type="ECO:0000313" key="9">
    <source>
        <dbReference type="EMBL" id="MVM29563.1"/>
    </source>
</evidence>
<keyword evidence="10" id="KW-1185">Reference proteome</keyword>
<dbReference type="InterPro" id="IPR024194">
    <property type="entry name" value="Ac/AlaTfrase_AlgI/DltB"/>
</dbReference>
<name>A0A7K1S6V4_9BACT</name>
<dbReference type="GO" id="GO:0005886">
    <property type="term" value="C:plasma membrane"/>
    <property type="evidence" value="ECO:0007669"/>
    <property type="project" value="UniProtKB-SubCell"/>
</dbReference>
<evidence type="ECO:0000256" key="2">
    <source>
        <dbReference type="ARBA" id="ARBA00010323"/>
    </source>
</evidence>
<dbReference type="PANTHER" id="PTHR13285:SF18">
    <property type="entry name" value="PROTEIN-CYSTEINE N-PALMITOYLTRANSFERASE RASP"/>
    <property type="match status" value="1"/>
</dbReference>
<dbReference type="InterPro" id="IPR028362">
    <property type="entry name" value="AlgI"/>
</dbReference>
<proteinExistence type="inferred from homology"/>
<feature type="transmembrane region" description="Helical" evidence="8">
    <location>
        <begin position="457"/>
        <end position="475"/>
    </location>
</feature>